<dbReference type="Gramene" id="KVH99412">
    <property type="protein sequence ID" value="KVH99412"/>
    <property type="gene ID" value="Ccrd_022353"/>
</dbReference>
<evidence type="ECO:0000313" key="2">
    <source>
        <dbReference type="Proteomes" id="UP000243975"/>
    </source>
</evidence>
<evidence type="ECO:0000313" key="1">
    <source>
        <dbReference type="EMBL" id="KVH99412.1"/>
    </source>
</evidence>
<accession>A0A118JZE9</accession>
<gene>
    <name evidence="1" type="ORF">Ccrd_022353</name>
</gene>
<sequence>MIYGRSWPATKGQATSIGKPMTRWMDFHHDGVSLSLFLVTRLEPEPKNTMDLDMNIIPIKPCWDKNKKNVKRPKYPQICSSHTQQGLHKYCMINCLKGTPEVARNIRLRFGGEAKPKARNTWKYAITMDADMMGSMSQIERIPESNNPAFKLDASGTSILAETGKKAECRGNYFYGSFAFMEIQLIYGF</sequence>
<protein>
    <submittedName>
        <fullName evidence="1">Uncharacterized protein</fullName>
    </submittedName>
</protein>
<dbReference type="Proteomes" id="UP000243975">
    <property type="component" value="Unassembled WGS sequence"/>
</dbReference>
<comment type="caution">
    <text evidence="1">The sequence shown here is derived from an EMBL/GenBank/DDBJ whole genome shotgun (WGS) entry which is preliminary data.</text>
</comment>
<name>A0A118JZE9_CYNCS</name>
<reference evidence="1 2" key="1">
    <citation type="journal article" date="2016" name="Sci. Rep.">
        <title>The genome sequence of the outbreeding globe artichoke constructed de novo incorporating a phase-aware low-pass sequencing strategy of F1 progeny.</title>
        <authorList>
            <person name="Scaglione D."/>
            <person name="Reyes-Chin-Wo S."/>
            <person name="Acquadro A."/>
            <person name="Froenicke L."/>
            <person name="Portis E."/>
            <person name="Beitel C."/>
            <person name="Tirone M."/>
            <person name="Mauro R."/>
            <person name="Lo Monaco A."/>
            <person name="Mauromicale G."/>
            <person name="Faccioli P."/>
            <person name="Cattivelli L."/>
            <person name="Rieseberg L."/>
            <person name="Michelmore R."/>
            <person name="Lanteri S."/>
        </authorList>
    </citation>
    <scope>NUCLEOTIDE SEQUENCE [LARGE SCALE GENOMIC DNA]</scope>
    <source>
        <strain evidence="1">2C</strain>
    </source>
</reference>
<keyword evidence="2" id="KW-1185">Reference proteome</keyword>
<organism evidence="1 2">
    <name type="scientific">Cynara cardunculus var. scolymus</name>
    <name type="common">Globe artichoke</name>
    <name type="synonym">Cynara scolymus</name>
    <dbReference type="NCBI Taxonomy" id="59895"/>
    <lineage>
        <taxon>Eukaryota</taxon>
        <taxon>Viridiplantae</taxon>
        <taxon>Streptophyta</taxon>
        <taxon>Embryophyta</taxon>
        <taxon>Tracheophyta</taxon>
        <taxon>Spermatophyta</taxon>
        <taxon>Magnoliopsida</taxon>
        <taxon>eudicotyledons</taxon>
        <taxon>Gunneridae</taxon>
        <taxon>Pentapetalae</taxon>
        <taxon>asterids</taxon>
        <taxon>campanulids</taxon>
        <taxon>Asterales</taxon>
        <taxon>Asteraceae</taxon>
        <taxon>Carduoideae</taxon>
        <taxon>Cardueae</taxon>
        <taxon>Carduinae</taxon>
        <taxon>Cynara</taxon>
    </lineage>
</organism>
<dbReference type="EMBL" id="LEKV01003560">
    <property type="protein sequence ID" value="KVH99412.1"/>
    <property type="molecule type" value="Genomic_DNA"/>
</dbReference>
<dbReference type="AlphaFoldDB" id="A0A118JZE9"/>
<proteinExistence type="predicted"/>